<dbReference type="GO" id="GO:0016740">
    <property type="term" value="F:transferase activity"/>
    <property type="evidence" value="ECO:0007669"/>
    <property type="project" value="UniProtKB-KW"/>
</dbReference>
<dbReference type="RefSeq" id="WP_188164635.1">
    <property type="nucleotide sequence ID" value="NZ_JACVVX010000003.1"/>
</dbReference>
<dbReference type="Proteomes" id="UP000643405">
    <property type="component" value="Unassembled WGS sequence"/>
</dbReference>
<dbReference type="PANTHER" id="PTHR36836">
    <property type="entry name" value="COLANIC ACID BIOSYNTHESIS PROTEIN WCAK"/>
    <property type="match status" value="1"/>
</dbReference>
<dbReference type="Pfam" id="PF04230">
    <property type="entry name" value="PS_pyruv_trans"/>
    <property type="match status" value="1"/>
</dbReference>
<sequence length="403" mass="43466">MANYGDLLFPLVAAERLSAHDIDVIPVSPTEMRPAYADAMAPISADRMLHDKSLHPSSVLVGGGYILMTQSAGAMPAYDKAGVAETAYPSLWIGAALAAAIRDIPLAWNAPGAPFPFPSQRREEVILPALRAADYLSVRDAQSANLFGPHDLDMPIVPDTVLDLPRVWPRAGLVALHRAQLAERGLPVETRTLAVHVRARAMGDPAELAALIDIFAEQHGLYPLLLVLGRDLGDDRVARRVSSEMKSAHGVVDNANSLRELAATIAGSSVYVGGSFHGYVTAAAYDTPAVMVAIPSHGKFTGLLDQLDRPKDCARDWSAAFARAHEHLAGRAVDRLPASVSKALDLHWEQIVEALRYSERGSARRVAFLRTYLRLGAERFGSAWLVSPHLAGMRPDKPILNGI</sequence>
<dbReference type="PANTHER" id="PTHR36836:SF1">
    <property type="entry name" value="COLANIC ACID BIOSYNTHESIS PROTEIN WCAK"/>
    <property type="match status" value="1"/>
</dbReference>
<feature type="domain" description="Polysaccharide pyruvyl transferase" evidence="1">
    <location>
        <begin position="3"/>
        <end position="293"/>
    </location>
</feature>
<dbReference type="Gene3D" id="3.40.50.2000">
    <property type="entry name" value="Glycogen Phosphorylase B"/>
    <property type="match status" value="1"/>
</dbReference>
<evidence type="ECO:0000313" key="2">
    <source>
        <dbReference type="EMBL" id="MBD0415195.1"/>
    </source>
</evidence>
<organism evidence="2 3">
    <name type="scientific">Oryzicola mucosus</name>
    <dbReference type="NCBI Taxonomy" id="2767425"/>
    <lineage>
        <taxon>Bacteria</taxon>
        <taxon>Pseudomonadati</taxon>
        <taxon>Pseudomonadota</taxon>
        <taxon>Alphaproteobacteria</taxon>
        <taxon>Hyphomicrobiales</taxon>
        <taxon>Phyllobacteriaceae</taxon>
        <taxon>Oryzicola</taxon>
    </lineage>
</organism>
<comment type="caution">
    <text evidence="2">The sequence shown here is derived from an EMBL/GenBank/DDBJ whole genome shotgun (WGS) entry which is preliminary data.</text>
</comment>
<proteinExistence type="predicted"/>
<keyword evidence="2" id="KW-0808">Transferase</keyword>
<dbReference type="InterPro" id="IPR007345">
    <property type="entry name" value="Polysacch_pyruvyl_Trfase"/>
</dbReference>
<reference evidence="2" key="1">
    <citation type="submission" date="2020-09" db="EMBL/GenBank/DDBJ databases">
        <title>Genome seq and assembly of Tianweitania sp.</title>
        <authorList>
            <person name="Chhetri G."/>
        </authorList>
    </citation>
    <scope>NUCLEOTIDE SEQUENCE</scope>
    <source>
        <strain evidence="2">Rool2</strain>
    </source>
</reference>
<evidence type="ECO:0000259" key="1">
    <source>
        <dbReference type="Pfam" id="PF04230"/>
    </source>
</evidence>
<name>A0A8J6U4W7_9HYPH</name>
<dbReference type="AlphaFoldDB" id="A0A8J6U4W7"/>
<dbReference type="SUPFAM" id="SSF53756">
    <property type="entry name" value="UDP-Glycosyltransferase/glycogen phosphorylase"/>
    <property type="match status" value="1"/>
</dbReference>
<dbReference type="EMBL" id="JACVVX010000003">
    <property type="protein sequence ID" value="MBD0415195.1"/>
    <property type="molecule type" value="Genomic_DNA"/>
</dbReference>
<evidence type="ECO:0000313" key="3">
    <source>
        <dbReference type="Proteomes" id="UP000643405"/>
    </source>
</evidence>
<keyword evidence="3" id="KW-1185">Reference proteome</keyword>
<protein>
    <submittedName>
        <fullName evidence="2">Polysaccharide pyruvyl transferase family protein</fullName>
    </submittedName>
</protein>
<gene>
    <name evidence="2" type="ORF">ICI42_11065</name>
</gene>
<accession>A0A8J6U4W7</accession>